<dbReference type="GO" id="GO:0030686">
    <property type="term" value="C:90S preribosome"/>
    <property type="evidence" value="ECO:0007669"/>
    <property type="project" value="TreeGrafter"/>
</dbReference>
<feature type="compositionally biased region" description="Acidic residues" evidence="2">
    <location>
        <begin position="226"/>
        <end position="235"/>
    </location>
</feature>
<feature type="compositionally biased region" description="Basic and acidic residues" evidence="2">
    <location>
        <begin position="186"/>
        <end position="198"/>
    </location>
</feature>
<evidence type="ECO:0000259" key="3">
    <source>
        <dbReference type="Pfam" id="PF09073"/>
    </source>
</evidence>
<dbReference type="STRING" id="1328760.A0A165FJ14"/>
<dbReference type="PANTHER" id="PTHR23325">
    <property type="entry name" value="SERUM RESPONSE FACTOR-BINDING"/>
    <property type="match status" value="1"/>
</dbReference>
<dbReference type="GeneID" id="28899525"/>
<accession>A0A165FJ14</accession>
<feature type="compositionally biased region" description="Polar residues" evidence="2">
    <location>
        <begin position="165"/>
        <end position="175"/>
    </location>
</feature>
<dbReference type="InParanoid" id="A0A165FJ14"/>
<feature type="region of interest" description="Disordered" evidence="2">
    <location>
        <begin position="161"/>
        <end position="455"/>
    </location>
</feature>
<keyword evidence="1" id="KW-0175">Coiled coil</keyword>
<evidence type="ECO:0000313" key="4">
    <source>
        <dbReference type="EMBL" id="KZF21034.1"/>
    </source>
</evidence>
<dbReference type="GO" id="GO:0005634">
    <property type="term" value="C:nucleus"/>
    <property type="evidence" value="ECO:0007669"/>
    <property type="project" value="TreeGrafter"/>
</dbReference>
<protein>
    <submittedName>
        <fullName evidence="4">Bud-site selection protein</fullName>
    </submittedName>
</protein>
<evidence type="ECO:0000313" key="5">
    <source>
        <dbReference type="Proteomes" id="UP000076632"/>
    </source>
</evidence>
<evidence type="ECO:0000256" key="2">
    <source>
        <dbReference type="SAM" id="MobiDB-lite"/>
    </source>
</evidence>
<dbReference type="GO" id="GO:0030490">
    <property type="term" value="P:maturation of SSU-rRNA"/>
    <property type="evidence" value="ECO:0007669"/>
    <property type="project" value="TreeGrafter"/>
</dbReference>
<feature type="compositionally biased region" description="Basic and acidic residues" evidence="2">
    <location>
        <begin position="364"/>
        <end position="386"/>
    </location>
</feature>
<keyword evidence="5" id="KW-1185">Reference proteome</keyword>
<dbReference type="PANTHER" id="PTHR23325:SF1">
    <property type="entry name" value="SERUM RESPONSE FACTOR-BINDING PROTEIN 1"/>
    <property type="match status" value="1"/>
</dbReference>
<feature type="domain" description="Bud22" evidence="3">
    <location>
        <begin position="35"/>
        <end position="455"/>
    </location>
</feature>
<sequence length="455" mass="49900">MPKRKHGDALGEGREVRLDRMIAVRRKHAEEKIVHGIKLLNKALKTARGFERQKLGRRQKTAKSQKNEADLARLDAEIEALKSLDFIKVAQNHLYKVLLKTKTIASSPSFPPDIEAKLKVIQAPLSPAIANVTARLYASNPVKTTMGDVTASIRYVLGVGEHAPKQNQTESQTDASPGEDGESDAEEKQPKMAKKEAPTKIAESDSPGFEGSGSGESEDERGPVPDVEDEEDEEDYSRYNARLASSSDEGSEDEDEDGIAEIRGWSKAERARNARHSASPTPSDDRSSSPPPNKSKKQKTEAAPPKSTTFLPSLMMGGYLSGSESEPEDDIPENQPRKNRRGQQARRALWEKKFGSGAKHLQKAGRDADWDPRRGARGADDRDPKARFRGRGAKPGGYGQSKAKPDQMTGANNMPVGPRKAKNDDQGPLHPSWQAAKLAKEQKQASFQGKKVVFD</sequence>
<dbReference type="EMBL" id="KV407461">
    <property type="protein sequence ID" value="KZF21034.1"/>
    <property type="molecule type" value="Genomic_DNA"/>
</dbReference>
<dbReference type="AlphaFoldDB" id="A0A165FJ14"/>
<dbReference type="Proteomes" id="UP000076632">
    <property type="component" value="Unassembled WGS sequence"/>
</dbReference>
<reference evidence="4 5" key="1">
    <citation type="journal article" date="2016" name="Fungal Biol.">
        <title>The genome of Xylona heveae provides a window into fungal endophytism.</title>
        <authorList>
            <person name="Gazis R."/>
            <person name="Kuo A."/>
            <person name="Riley R."/>
            <person name="LaButti K."/>
            <person name="Lipzen A."/>
            <person name="Lin J."/>
            <person name="Amirebrahimi M."/>
            <person name="Hesse C.N."/>
            <person name="Spatafora J.W."/>
            <person name="Henrissat B."/>
            <person name="Hainaut M."/>
            <person name="Grigoriev I.V."/>
            <person name="Hibbett D.S."/>
        </authorList>
    </citation>
    <scope>NUCLEOTIDE SEQUENCE [LARGE SCALE GENOMIC DNA]</scope>
    <source>
        <strain evidence="4 5">TC161</strain>
    </source>
</reference>
<feature type="compositionally biased region" description="Acidic residues" evidence="2">
    <location>
        <begin position="249"/>
        <end position="259"/>
    </location>
</feature>
<dbReference type="OrthoDB" id="3364872at2759"/>
<gene>
    <name evidence="4" type="ORF">L228DRAFT_262101</name>
</gene>
<name>A0A165FJ14_XYLHT</name>
<proteinExistence type="predicted"/>
<evidence type="ECO:0000256" key="1">
    <source>
        <dbReference type="ARBA" id="ARBA00023054"/>
    </source>
</evidence>
<dbReference type="OMA" id="ALWEKKF"/>
<dbReference type="RefSeq" id="XP_018186589.1">
    <property type="nucleotide sequence ID" value="XM_018334388.1"/>
</dbReference>
<organism evidence="4 5">
    <name type="scientific">Xylona heveae (strain CBS 132557 / TC161)</name>
    <dbReference type="NCBI Taxonomy" id="1328760"/>
    <lineage>
        <taxon>Eukaryota</taxon>
        <taxon>Fungi</taxon>
        <taxon>Dikarya</taxon>
        <taxon>Ascomycota</taxon>
        <taxon>Pezizomycotina</taxon>
        <taxon>Xylonomycetes</taxon>
        <taxon>Xylonales</taxon>
        <taxon>Xylonaceae</taxon>
        <taxon>Xylona</taxon>
    </lineage>
</organism>
<dbReference type="Pfam" id="PF09073">
    <property type="entry name" value="BUD22"/>
    <property type="match status" value="1"/>
</dbReference>
<dbReference type="InterPro" id="IPR037393">
    <property type="entry name" value="Bud22/SRFB1"/>
</dbReference>
<dbReference type="InterPro" id="IPR015158">
    <property type="entry name" value="Bud22_dom"/>
</dbReference>